<dbReference type="InterPro" id="IPR010390">
    <property type="entry name" value="ABC-2_transporter-like"/>
</dbReference>
<organism evidence="2 3">
    <name type="scientific">Paenibacillus oleatilyticus</name>
    <dbReference type="NCBI Taxonomy" id="2594886"/>
    <lineage>
        <taxon>Bacteria</taxon>
        <taxon>Bacillati</taxon>
        <taxon>Bacillota</taxon>
        <taxon>Bacilli</taxon>
        <taxon>Bacillales</taxon>
        <taxon>Paenibacillaceae</taxon>
        <taxon>Paenibacillus</taxon>
    </lineage>
</organism>
<comment type="caution">
    <text evidence="2">The sequence shown here is derived from an EMBL/GenBank/DDBJ whole genome shotgun (WGS) entry which is preliminary data.</text>
</comment>
<dbReference type="Pfam" id="PF06182">
    <property type="entry name" value="ABC2_membrane_6"/>
    <property type="match status" value="1"/>
</dbReference>
<evidence type="ECO:0000313" key="2">
    <source>
        <dbReference type="EMBL" id="MFB0842393.1"/>
    </source>
</evidence>
<evidence type="ECO:0000256" key="1">
    <source>
        <dbReference type="SAM" id="Phobius"/>
    </source>
</evidence>
<proteinExistence type="predicted"/>
<feature type="transmembrane region" description="Helical" evidence="1">
    <location>
        <begin position="179"/>
        <end position="198"/>
    </location>
</feature>
<dbReference type="PANTHER" id="PTHR36833">
    <property type="entry name" value="SLR0610 PROTEIN-RELATED"/>
    <property type="match status" value="1"/>
</dbReference>
<feature type="transmembrane region" description="Helical" evidence="1">
    <location>
        <begin position="26"/>
        <end position="44"/>
    </location>
</feature>
<feature type="transmembrane region" description="Helical" evidence="1">
    <location>
        <begin position="149"/>
        <end position="172"/>
    </location>
</feature>
<sequence>MRRYGRVYLTFLRIALIREMQSPLHFIFWGVGMSVNFGLFVYFYRTIYGHVDAIAGWTKYEMLFYRGFAELFFTLFLMLAINNLQTLPEKITTGRLDFVLLKPIHSQFMVSLSDPHLGFALNLVSALGMILYSSAYIGWETDWVRLGGALLFTAIGIVMLYSVCMVIVTLSMWVQRAEFVNQVFFSLFGFLFVPSTVYGGVSRIVFSYALPVLFVFTVPVGLLLDKGSAEMLIATLLLAPVWFAASWYFWRTSVRFYTSAGS</sequence>
<dbReference type="Proteomes" id="UP001575622">
    <property type="component" value="Unassembled WGS sequence"/>
</dbReference>
<keyword evidence="1" id="KW-0472">Membrane</keyword>
<protein>
    <submittedName>
        <fullName evidence="2">ABC transporter permease</fullName>
    </submittedName>
</protein>
<name>A0ABV4UX58_9BACL</name>
<accession>A0ABV4UX58</accession>
<feature type="transmembrane region" description="Helical" evidence="1">
    <location>
        <begin position="117"/>
        <end position="137"/>
    </location>
</feature>
<keyword evidence="1" id="KW-0812">Transmembrane</keyword>
<reference evidence="2 3" key="1">
    <citation type="submission" date="2024-09" db="EMBL/GenBank/DDBJ databases">
        <authorList>
            <person name="Makale K.P.P."/>
            <person name="Makhzoum A."/>
            <person name="Rantong G."/>
            <person name="Rahube T.O."/>
        </authorList>
    </citation>
    <scope>NUCLEOTIDE SEQUENCE [LARGE SCALE GENOMIC DNA]</scope>
    <source>
        <strain evidence="2 3">KM_D13</strain>
    </source>
</reference>
<feature type="transmembrane region" description="Helical" evidence="1">
    <location>
        <begin position="231"/>
        <end position="250"/>
    </location>
</feature>
<dbReference type="RefSeq" id="WP_373950270.1">
    <property type="nucleotide sequence ID" value="NZ_JBHDLN010000004.1"/>
</dbReference>
<keyword evidence="1" id="KW-1133">Transmembrane helix</keyword>
<dbReference type="EMBL" id="JBHDLN010000004">
    <property type="protein sequence ID" value="MFB0842393.1"/>
    <property type="molecule type" value="Genomic_DNA"/>
</dbReference>
<keyword evidence="3" id="KW-1185">Reference proteome</keyword>
<gene>
    <name evidence="2" type="ORF">ACEU3E_09440</name>
</gene>
<evidence type="ECO:0000313" key="3">
    <source>
        <dbReference type="Proteomes" id="UP001575622"/>
    </source>
</evidence>
<feature type="transmembrane region" description="Helical" evidence="1">
    <location>
        <begin position="64"/>
        <end position="81"/>
    </location>
</feature>
<dbReference type="PANTHER" id="PTHR36833:SF1">
    <property type="entry name" value="INTEGRAL MEMBRANE TRANSPORT PROTEIN"/>
    <property type="match status" value="1"/>
</dbReference>